<dbReference type="HOGENOM" id="CLU_018297_3_0_12"/>
<evidence type="ECO:0000256" key="4">
    <source>
        <dbReference type="ARBA" id="ARBA00022741"/>
    </source>
</evidence>
<dbReference type="Gene3D" id="3.40.50.300">
    <property type="entry name" value="P-loop containing nucleotide triphosphate hydrolases"/>
    <property type="match status" value="2"/>
</dbReference>
<dbReference type="GO" id="GO:0006281">
    <property type="term" value="P:DNA repair"/>
    <property type="evidence" value="ECO:0007669"/>
    <property type="project" value="UniProtKB-KW"/>
</dbReference>
<dbReference type="KEGG" id="tsu:Tresu_1831"/>
<dbReference type="GO" id="GO:0006310">
    <property type="term" value="P:DNA recombination"/>
    <property type="evidence" value="ECO:0007669"/>
    <property type="project" value="InterPro"/>
</dbReference>
<dbReference type="InterPro" id="IPR003395">
    <property type="entry name" value="RecF/RecN/SMC_N"/>
</dbReference>
<keyword evidence="4" id="KW-0547">Nucleotide-binding</keyword>
<accession>F2NVZ4</accession>
<dbReference type="SUPFAM" id="SSF52540">
    <property type="entry name" value="P-loop containing nucleoside triphosphate hydrolases"/>
    <property type="match status" value="1"/>
</dbReference>
<dbReference type="NCBIfam" id="TIGR00634">
    <property type="entry name" value="recN"/>
    <property type="match status" value="1"/>
</dbReference>
<feature type="coiled-coil region" evidence="10">
    <location>
        <begin position="163"/>
        <end position="230"/>
    </location>
</feature>
<evidence type="ECO:0000313" key="12">
    <source>
        <dbReference type="EMBL" id="AEB14721.1"/>
    </source>
</evidence>
<feature type="domain" description="RecF/RecN/SMC N-terminal" evidence="11">
    <location>
        <begin position="1"/>
        <end position="516"/>
    </location>
</feature>
<reference evidence="12 13" key="1">
    <citation type="journal article" date="2011" name="Stand. Genomic Sci.">
        <title>Complete genome sequence of Treponema succinifaciens type strain (6091).</title>
        <authorList>
            <person name="Han C."/>
            <person name="Gronow S."/>
            <person name="Teshima H."/>
            <person name="Lapidus A."/>
            <person name="Nolan M."/>
            <person name="Lucas S."/>
            <person name="Hammon N."/>
            <person name="Deshpande S."/>
            <person name="Cheng J.F."/>
            <person name="Zeytun A."/>
            <person name="Tapia R."/>
            <person name="Goodwin L."/>
            <person name="Pitluck S."/>
            <person name="Liolios K."/>
            <person name="Pagani I."/>
            <person name="Ivanova N."/>
            <person name="Mavromatis K."/>
            <person name="Mikhailova N."/>
            <person name="Huntemann M."/>
            <person name="Pati A."/>
            <person name="Chen A."/>
            <person name="Palaniappan K."/>
            <person name="Land M."/>
            <person name="Hauser L."/>
            <person name="Brambilla E.M."/>
            <person name="Rohde M."/>
            <person name="Goker M."/>
            <person name="Woyke T."/>
            <person name="Bristow J."/>
            <person name="Eisen J.A."/>
            <person name="Markowitz V."/>
            <person name="Hugenholtz P."/>
            <person name="Kyrpides N.C."/>
            <person name="Klenk H.P."/>
            <person name="Detter J.C."/>
        </authorList>
    </citation>
    <scope>NUCLEOTIDE SEQUENCE [LARGE SCALE GENOMIC DNA]</scope>
    <source>
        <strain evidence="13">ATCC 33096 / DSM 2489 / 6091</strain>
    </source>
</reference>
<dbReference type="GO" id="GO:0043590">
    <property type="term" value="C:bacterial nucleoid"/>
    <property type="evidence" value="ECO:0007669"/>
    <property type="project" value="TreeGrafter"/>
</dbReference>
<dbReference type="Proteomes" id="UP000006852">
    <property type="component" value="Chromosome"/>
</dbReference>
<dbReference type="PANTHER" id="PTHR11059:SF0">
    <property type="entry name" value="DNA REPAIR PROTEIN RECN"/>
    <property type="match status" value="1"/>
</dbReference>
<dbReference type="AlphaFoldDB" id="F2NVZ4"/>
<proteinExistence type="inferred from homology"/>
<dbReference type="GO" id="GO:0005524">
    <property type="term" value="F:ATP binding"/>
    <property type="evidence" value="ECO:0007669"/>
    <property type="project" value="UniProtKB-KW"/>
</dbReference>
<keyword evidence="10" id="KW-0175">Coiled coil</keyword>
<sequence length="565" mass="62355">MLEELDIKNFALIESAHIEFEKGFTVLSGETGAGKSILIGSLAFLLGGKSGTEQIRAGCHEAQVSGVFFLENKETFLWLDEHGIESEENRIIIRRVIRDNGKSSAWIGGTPVTRVILSEFSAFLVDIHGQHEQQSLMKVAEHRRYLDIYAGIVGEVSSFTSIYNQLVEKRKILENLNSNESERNAKIDMLNFAVSEISEANLKAGEDEELEAEENRLSSFEKLYADIEEINSAFEGEGENGIIFLLKKICGTASKALDSDKSLEPLENRLQSAFYEIDDIAGEFRRYASSLVFDPERLEQVQERLELIFRLKQKYTGRNSSVANLLSYAENASRQLEELGGSTFDKSILEKEISELEKKVYVLAKSLSEKRKSAAEKMSLDVEKILCSLGMKDTKFRVGLTEKEGNAVEQKCGPYGMDNIEFLISANPGSPLNPLAKIASGGELSRVMLALKTILSDGDLAGTLVFDEIDTGIGGEVAVSVGSHMKLLAEKKQILCITHLASIAVYADNQIKIQKGVEGNTTASNVFEVSDEERVKEIARMLSGDSDSSQSLEHASAMLKKFGGR</sequence>
<evidence type="ECO:0000256" key="1">
    <source>
        <dbReference type="ARBA" id="ARBA00003618"/>
    </source>
</evidence>
<organism evidence="12 13">
    <name type="scientific">Treponema succinifaciens (strain ATCC 33096 / DSM 2489 / 6091)</name>
    <dbReference type="NCBI Taxonomy" id="869209"/>
    <lineage>
        <taxon>Bacteria</taxon>
        <taxon>Pseudomonadati</taxon>
        <taxon>Spirochaetota</taxon>
        <taxon>Spirochaetia</taxon>
        <taxon>Spirochaetales</taxon>
        <taxon>Treponemataceae</taxon>
        <taxon>Treponema</taxon>
    </lineage>
</organism>
<protein>
    <recommendedName>
        <fullName evidence="3 9">DNA repair protein RecN</fullName>
    </recommendedName>
    <alternativeName>
        <fullName evidence="8 9">Recombination protein N</fullName>
    </alternativeName>
</protein>
<dbReference type="GO" id="GO:0009432">
    <property type="term" value="P:SOS response"/>
    <property type="evidence" value="ECO:0007669"/>
    <property type="project" value="TreeGrafter"/>
</dbReference>
<dbReference type="Pfam" id="PF02463">
    <property type="entry name" value="SMC_N"/>
    <property type="match status" value="1"/>
</dbReference>
<evidence type="ECO:0000256" key="2">
    <source>
        <dbReference type="ARBA" id="ARBA00009441"/>
    </source>
</evidence>
<dbReference type="InterPro" id="IPR027417">
    <property type="entry name" value="P-loop_NTPase"/>
</dbReference>
<keyword evidence="6" id="KW-0067">ATP-binding</keyword>
<keyword evidence="5 9" id="KW-0227">DNA damage</keyword>
<dbReference type="FunFam" id="3.40.50.300:FF:000319">
    <property type="entry name" value="DNA repair protein RecN"/>
    <property type="match status" value="1"/>
</dbReference>
<dbReference type="EMBL" id="CP002631">
    <property type="protein sequence ID" value="AEB14721.1"/>
    <property type="molecule type" value="Genomic_DNA"/>
</dbReference>
<evidence type="ECO:0000259" key="11">
    <source>
        <dbReference type="Pfam" id="PF02463"/>
    </source>
</evidence>
<name>F2NVZ4_TRES6</name>
<evidence type="ECO:0000256" key="9">
    <source>
        <dbReference type="PIRNR" id="PIRNR003128"/>
    </source>
</evidence>
<reference evidence="13" key="2">
    <citation type="submission" date="2011-04" db="EMBL/GenBank/DDBJ databases">
        <title>The complete genome of chromosome of Treponema succinifaciens DSM 2489.</title>
        <authorList>
            <person name="Lucas S."/>
            <person name="Copeland A."/>
            <person name="Lapidus A."/>
            <person name="Bruce D."/>
            <person name="Goodwin L."/>
            <person name="Pitluck S."/>
            <person name="Peters L."/>
            <person name="Kyrpides N."/>
            <person name="Mavromatis K."/>
            <person name="Ivanova N."/>
            <person name="Ovchinnikova G."/>
            <person name="Teshima H."/>
            <person name="Detter J.C."/>
            <person name="Tapia R."/>
            <person name="Han C."/>
            <person name="Land M."/>
            <person name="Hauser L."/>
            <person name="Markowitz V."/>
            <person name="Cheng J.-F."/>
            <person name="Hugenholtz P."/>
            <person name="Woyke T."/>
            <person name="Wu D."/>
            <person name="Gronow S."/>
            <person name="Wellnitz S."/>
            <person name="Brambilla E."/>
            <person name="Klenk H.-P."/>
            <person name="Eisen J.A."/>
        </authorList>
    </citation>
    <scope>NUCLEOTIDE SEQUENCE [LARGE SCALE GENOMIC DNA]</scope>
    <source>
        <strain evidence="13">ATCC 33096 / DSM 2489 / 6091</strain>
    </source>
</reference>
<dbReference type="PIRSF" id="PIRSF003128">
    <property type="entry name" value="RecN"/>
    <property type="match status" value="1"/>
</dbReference>
<evidence type="ECO:0000256" key="10">
    <source>
        <dbReference type="SAM" id="Coils"/>
    </source>
</evidence>
<comment type="similarity">
    <text evidence="2 9">Belongs to the RecN family.</text>
</comment>
<keyword evidence="7 9" id="KW-0234">DNA repair</keyword>
<dbReference type="OrthoDB" id="9806954at2"/>
<dbReference type="RefSeq" id="WP_013702002.1">
    <property type="nucleotide sequence ID" value="NC_015385.1"/>
</dbReference>
<dbReference type="eggNOG" id="COG0497">
    <property type="taxonomic scope" value="Bacteria"/>
</dbReference>
<evidence type="ECO:0000313" key="13">
    <source>
        <dbReference type="Proteomes" id="UP000006852"/>
    </source>
</evidence>
<dbReference type="GeneID" id="302998971"/>
<dbReference type="STRING" id="869209.Tresu_1831"/>
<keyword evidence="13" id="KW-1185">Reference proteome</keyword>
<dbReference type="CDD" id="cd03241">
    <property type="entry name" value="ABC_RecN"/>
    <property type="match status" value="2"/>
</dbReference>
<comment type="function">
    <text evidence="1 9">May be involved in recombinational repair of damaged DNA.</text>
</comment>
<gene>
    <name evidence="12" type="ordered locus">Tresu_1831</name>
</gene>
<dbReference type="PANTHER" id="PTHR11059">
    <property type="entry name" value="DNA REPAIR PROTEIN RECN"/>
    <property type="match status" value="1"/>
</dbReference>
<evidence type="ECO:0000256" key="3">
    <source>
        <dbReference type="ARBA" id="ARBA00021315"/>
    </source>
</evidence>
<evidence type="ECO:0000256" key="6">
    <source>
        <dbReference type="ARBA" id="ARBA00022840"/>
    </source>
</evidence>
<evidence type="ECO:0000256" key="5">
    <source>
        <dbReference type="ARBA" id="ARBA00022763"/>
    </source>
</evidence>
<dbReference type="InterPro" id="IPR004604">
    <property type="entry name" value="DNA_recomb/repair_RecN"/>
</dbReference>
<evidence type="ECO:0000256" key="7">
    <source>
        <dbReference type="ARBA" id="ARBA00023204"/>
    </source>
</evidence>
<evidence type="ECO:0000256" key="8">
    <source>
        <dbReference type="ARBA" id="ARBA00033408"/>
    </source>
</evidence>